<evidence type="ECO:0000313" key="1">
    <source>
        <dbReference type="EMBL" id="VDN35705.1"/>
    </source>
</evidence>
<dbReference type="AlphaFoldDB" id="A0A183EH45"/>
<evidence type="ECO:0000313" key="3">
    <source>
        <dbReference type="WBParaSite" id="GPUH_0002031101-mRNA-1"/>
    </source>
</evidence>
<organism evidence="3">
    <name type="scientific">Gongylonema pulchrum</name>
    <dbReference type="NCBI Taxonomy" id="637853"/>
    <lineage>
        <taxon>Eukaryota</taxon>
        <taxon>Metazoa</taxon>
        <taxon>Ecdysozoa</taxon>
        <taxon>Nematoda</taxon>
        <taxon>Chromadorea</taxon>
        <taxon>Rhabditida</taxon>
        <taxon>Spirurina</taxon>
        <taxon>Spiruromorpha</taxon>
        <taxon>Spiruroidea</taxon>
        <taxon>Gongylonematidae</taxon>
        <taxon>Gongylonema</taxon>
    </lineage>
</organism>
<evidence type="ECO:0000313" key="2">
    <source>
        <dbReference type="Proteomes" id="UP000271098"/>
    </source>
</evidence>
<dbReference type="Proteomes" id="UP000271098">
    <property type="component" value="Unassembled WGS sequence"/>
</dbReference>
<accession>A0A183EH45</accession>
<dbReference type="WBParaSite" id="GPUH_0002031101-mRNA-1">
    <property type="protein sequence ID" value="GPUH_0002031101-mRNA-1"/>
    <property type="gene ID" value="GPUH_0002031101"/>
</dbReference>
<reference evidence="3" key="1">
    <citation type="submission" date="2016-06" db="UniProtKB">
        <authorList>
            <consortium name="WormBaseParasite"/>
        </authorList>
    </citation>
    <scope>IDENTIFICATION</scope>
</reference>
<name>A0A183EH45_9BILA</name>
<sequence length="214" mass="24127">MQQGHQICRTNVVSPTITVTCKIVSDTQIQIIRQIFMDKTFQTVGALKIIECNRFRMNSHCFTPNPYLLASRPRILTSIQLLLKNSQQNMLPYFLMHMRSAPKIQGAEFDLTTTHLADLSSCLPTSITIQSLQEESQSVDCKNPLRDLLTDHIASQEKPSSQSASKVWGGSAGHHLPLQRRGGFDTILPRVSTKGKYFLILRISAPSFCIRREI</sequence>
<dbReference type="EMBL" id="UYRT01090115">
    <property type="protein sequence ID" value="VDN35705.1"/>
    <property type="molecule type" value="Genomic_DNA"/>
</dbReference>
<gene>
    <name evidence="1" type="ORF">GPUH_LOCUS20284</name>
</gene>
<reference evidence="1 2" key="2">
    <citation type="submission" date="2018-11" db="EMBL/GenBank/DDBJ databases">
        <authorList>
            <consortium name="Pathogen Informatics"/>
        </authorList>
    </citation>
    <scope>NUCLEOTIDE SEQUENCE [LARGE SCALE GENOMIC DNA]</scope>
</reference>
<keyword evidence="2" id="KW-1185">Reference proteome</keyword>
<protein>
    <submittedName>
        <fullName evidence="1 3">Uncharacterized protein</fullName>
    </submittedName>
</protein>
<proteinExistence type="predicted"/>